<comment type="caution">
    <text evidence="11">The sequence shown here is derived from an EMBL/GenBank/DDBJ whole genome shotgun (WGS) entry which is preliminary data.</text>
</comment>
<dbReference type="GO" id="GO:0035435">
    <property type="term" value="P:phosphate ion transmembrane transport"/>
    <property type="evidence" value="ECO:0007669"/>
    <property type="project" value="InterPro"/>
</dbReference>
<keyword evidence="6 7" id="KW-0592">Phosphate transport</keyword>
<evidence type="ECO:0000256" key="4">
    <source>
        <dbReference type="ARBA" id="ARBA00021889"/>
    </source>
</evidence>
<dbReference type="PANTHER" id="PTHR42996">
    <property type="entry name" value="PHOSPHATE-BINDING PROTEIN PSTS"/>
    <property type="match status" value="1"/>
</dbReference>
<comment type="function">
    <text evidence="1 7">Part of the ABC transporter complex PstSACB involved in phosphate import.</text>
</comment>
<dbReference type="AlphaFoldDB" id="A0A235ER51"/>
<protein>
    <recommendedName>
        <fullName evidence="4 7">Phosphate-binding protein PstS</fullName>
    </recommendedName>
</protein>
<evidence type="ECO:0000256" key="8">
    <source>
        <dbReference type="PIRSR" id="PIRSR002756-1"/>
    </source>
</evidence>
<comment type="subunit">
    <text evidence="3 7">The complex is composed of two ATP-binding proteins (PstB), two transmembrane proteins (PstC and PstA) and a solute-binding protein (PstS).</text>
</comment>
<dbReference type="Gene3D" id="3.40.190.10">
    <property type="entry name" value="Periplasmic binding protein-like II"/>
    <property type="match status" value="2"/>
</dbReference>
<keyword evidence="5 7" id="KW-0813">Transport</keyword>
<evidence type="ECO:0000313" key="12">
    <source>
        <dbReference type="Proteomes" id="UP000215441"/>
    </source>
</evidence>
<dbReference type="InterPro" id="IPR005673">
    <property type="entry name" value="ABC_phos-bd_PstS"/>
</dbReference>
<dbReference type="PANTHER" id="PTHR42996:SF1">
    <property type="entry name" value="PHOSPHATE-BINDING PROTEIN PSTS"/>
    <property type="match status" value="1"/>
</dbReference>
<dbReference type="InterPro" id="IPR024370">
    <property type="entry name" value="PBP_domain"/>
</dbReference>
<dbReference type="CDD" id="cd13565">
    <property type="entry name" value="PBP2_PstS"/>
    <property type="match status" value="1"/>
</dbReference>
<evidence type="ECO:0000256" key="2">
    <source>
        <dbReference type="ARBA" id="ARBA00008725"/>
    </source>
</evidence>
<dbReference type="NCBIfam" id="TIGR00975">
    <property type="entry name" value="3a0107s03"/>
    <property type="match status" value="1"/>
</dbReference>
<evidence type="ECO:0000256" key="7">
    <source>
        <dbReference type="PIRNR" id="PIRNR002756"/>
    </source>
</evidence>
<proteinExistence type="inferred from homology"/>
<gene>
    <name evidence="11" type="primary">pstS</name>
    <name evidence="11" type="ORF">CBY09_06715</name>
</gene>
<evidence type="ECO:0000256" key="1">
    <source>
        <dbReference type="ARBA" id="ARBA00002841"/>
    </source>
</evidence>
<evidence type="ECO:0000259" key="10">
    <source>
        <dbReference type="Pfam" id="PF12849"/>
    </source>
</evidence>
<reference evidence="11 12" key="1">
    <citation type="submission" date="2017-07" db="EMBL/GenBank/DDBJ databases">
        <title>Acidovorax KNDSW TSA 6 genome sequence and assembly.</title>
        <authorList>
            <person name="Mayilraj S."/>
        </authorList>
    </citation>
    <scope>NUCLEOTIDE SEQUENCE [LARGE SCALE GENOMIC DNA]</scope>
    <source>
        <strain evidence="11 12">KNDSW-TSA6</strain>
    </source>
</reference>
<dbReference type="Pfam" id="PF12849">
    <property type="entry name" value="PBP_like_2"/>
    <property type="match status" value="1"/>
</dbReference>
<feature type="chain" id="PRO_5013189652" description="Phosphate-binding protein PstS" evidence="9">
    <location>
        <begin position="23"/>
        <end position="356"/>
    </location>
</feature>
<keyword evidence="9" id="KW-0732">Signal</keyword>
<feature type="binding site" evidence="8">
    <location>
        <position position="59"/>
    </location>
    <ligand>
        <name>phosphate</name>
        <dbReference type="ChEBI" id="CHEBI:43474"/>
    </ligand>
</feature>
<dbReference type="PIRSF" id="PIRSF002756">
    <property type="entry name" value="PstS"/>
    <property type="match status" value="1"/>
</dbReference>
<dbReference type="RefSeq" id="WP_094287633.1">
    <property type="nucleotide sequence ID" value="NZ_NOIG01000004.1"/>
</dbReference>
<dbReference type="InterPro" id="IPR050962">
    <property type="entry name" value="Phosphate-bind_PstS"/>
</dbReference>
<dbReference type="OrthoDB" id="9801510at2"/>
<dbReference type="SUPFAM" id="SSF53850">
    <property type="entry name" value="Periplasmic binding protein-like II"/>
    <property type="match status" value="1"/>
</dbReference>
<feature type="binding site" evidence="8">
    <location>
        <begin position="30"/>
        <end position="32"/>
    </location>
    <ligand>
        <name>phosphate</name>
        <dbReference type="ChEBI" id="CHEBI:43474"/>
    </ligand>
</feature>
<feature type="domain" description="PBP" evidence="10">
    <location>
        <begin position="17"/>
        <end position="303"/>
    </location>
</feature>
<feature type="binding site" evidence="8">
    <location>
        <position position="77"/>
    </location>
    <ligand>
        <name>phosphate</name>
        <dbReference type="ChEBI" id="CHEBI:43474"/>
    </ligand>
</feature>
<accession>A0A235ER51</accession>
<organism evidence="11 12">
    <name type="scientific">Acidovorax kalamii</name>
    <dbReference type="NCBI Taxonomy" id="2004485"/>
    <lineage>
        <taxon>Bacteria</taxon>
        <taxon>Pseudomonadati</taxon>
        <taxon>Pseudomonadota</taxon>
        <taxon>Betaproteobacteria</taxon>
        <taxon>Burkholderiales</taxon>
        <taxon>Comamonadaceae</taxon>
        <taxon>Acidovorax</taxon>
    </lineage>
</organism>
<feature type="binding site" evidence="8">
    <location>
        <begin position="160"/>
        <end position="162"/>
    </location>
    <ligand>
        <name>phosphate</name>
        <dbReference type="ChEBI" id="CHEBI:43474"/>
    </ligand>
</feature>
<name>A0A235ER51_9BURK</name>
<dbReference type="GO" id="GO:0043190">
    <property type="term" value="C:ATP-binding cassette (ABC) transporter complex"/>
    <property type="evidence" value="ECO:0007669"/>
    <property type="project" value="InterPro"/>
</dbReference>
<evidence type="ECO:0000256" key="9">
    <source>
        <dbReference type="SAM" id="SignalP"/>
    </source>
</evidence>
<dbReference type="GO" id="GO:0042301">
    <property type="term" value="F:phosphate ion binding"/>
    <property type="evidence" value="ECO:0007669"/>
    <property type="project" value="InterPro"/>
</dbReference>
<dbReference type="Proteomes" id="UP000215441">
    <property type="component" value="Unassembled WGS sequence"/>
</dbReference>
<dbReference type="EMBL" id="NOIG01000004">
    <property type="protein sequence ID" value="OYD51494.1"/>
    <property type="molecule type" value="Genomic_DNA"/>
</dbReference>
<evidence type="ECO:0000313" key="11">
    <source>
        <dbReference type="EMBL" id="OYD51494.1"/>
    </source>
</evidence>
<keyword evidence="12" id="KW-1185">Reference proteome</keyword>
<feature type="signal peptide" evidence="9">
    <location>
        <begin position="1"/>
        <end position="22"/>
    </location>
</feature>
<evidence type="ECO:0000256" key="3">
    <source>
        <dbReference type="ARBA" id="ARBA00011529"/>
    </source>
</evidence>
<comment type="similarity">
    <text evidence="2 7">Belongs to the PstS family.</text>
</comment>
<evidence type="ECO:0000256" key="6">
    <source>
        <dbReference type="ARBA" id="ARBA00022592"/>
    </source>
</evidence>
<evidence type="ECO:0000256" key="5">
    <source>
        <dbReference type="ARBA" id="ARBA00022448"/>
    </source>
</evidence>
<sequence>MKTIYALLTLSWALLTAGAAGAQTVTGAGSSAAAPIYRSWAKAYTKATSSGVAYDPVGSSAGMKKIQQQAVGFGATDVHPSDKDLIEHGLIALPVAITGISPIVNLPKVQNAQLRLTGEVLSRIFMGEITRWNAPDINALNPDTPLPDLPIKVVVRADGSGTTYNFADYLAKVSAPWKASFGVKTSIKWPDGHLAFKGSEGVAKGVRDTVGAIGYVDFGYVAEYGLASVQMRNAEGVFVKPSIDAFKAALANSEWSATGAFNNTLTQKPGKSAWPITMGTFVVFPKVTSNPEQTTQALKFIIWSFVNGDTLVSENNFVRLPDRVQATAFKVITSIRDQKGTPLGLSLISSSAPLQQ</sequence>